<reference evidence="1 2" key="1">
    <citation type="journal article" date="2020" name="ISME J.">
        <title>Comparative genomics reveals insights into cyanobacterial evolution and habitat adaptation.</title>
        <authorList>
            <person name="Chen M.Y."/>
            <person name="Teng W.K."/>
            <person name="Zhao L."/>
            <person name="Hu C.X."/>
            <person name="Zhou Y.K."/>
            <person name="Han B.P."/>
            <person name="Song L.R."/>
            <person name="Shu W.S."/>
        </authorList>
    </citation>
    <scope>NUCLEOTIDE SEQUENCE [LARGE SCALE GENOMIC DNA]</scope>
    <source>
        <strain evidence="1 2">FACHB-288</strain>
    </source>
</reference>
<evidence type="ECO:0008006" key="3">
    <source>
        <dbReference type="Google" id="ProtNLM"/>
    </source>
</evidence>
<dbReference type="EMBL" id="JACJQH010000079">
    <property type="protein sequence ID" value="MBD2200177.1"/>
    <property type="molecule type" value="Genomic_DNA"/>
</dbReference>
<proteinExistence type="predicted"/>
<keyword evidence="2" id="KW-1185">Reference proteome</keyword>
<gene>
    <name evidence="1" type="ORF">H6G24_32720</name>
</gene>
<organism evidence="1 2">
    <name type="scientific">Calothrix parietina FACHB-288</name>
    <dbReference type="NCBI Taxonomy" id="2692896"/>
    <lineage>
        <taxon>Bacteria</taxon>
        <taxon>Bacillati</taxon>
        <taxon>Cyanobacteriota</taxon>
        <taxon>Cyanophyceae</taxon>
        <taxon>Nostocales</taxon>
        <taxon>Calotrichaceae</taxon>
        <taxon>Calothrix</taxon>
    </lineage>
</organism>
<comment type="caution">
    <text evidence="1">The sequence shown here is derived from an EMBL/GenBank/DDBJ whole genome shotgun (WGS) entry which is preliminary data.</text>
</comment>
<protein>
    <recommendedName>
        <fullName evidence="3">RNA polymerase sigma-70 region 4 domain-containing protein</fullName>
    </recommendedName>
</protein>
<accession>A0ABR8AJI4</accession>
<evidence type="ECO:0000313" key="1">
    <source>
        <dbReference type="EMBL" id="MBD2200177.1"/>
    </source>
</evidence>
<name>A0ABR8AJI4_9CYAN</name>
<dbReference type="RefSeq" id="WP_190550756.1">
    <property type="nucleotide sequence ID" value="NZ_CAWPNO010000116.1"/>
</dbReference>
<dbReference type="InterPro" id="IPR013324">
    <property type="entry name" value="RNA_pol_sigma_r3/r4-like"/>
</dbReference>
<dbReference type="Gene3D" id="1.20.140.160">
    <property type="match status" value="1"/>
</dbReference>
<evidence type="ECO:0000313" key="2">
    <source>
        <dbReference type="Proteomes" id="UP000658514"/>
    </source>
</evidence>
<dbReference type="Proteomes" id="UP000658514">
    <property type="component" value="Unassembled WGS sequence"/>
</dbReference>
<sequence length="532" mass="62359">MLAKRIKLIDKLTTFLYVDSHNSRITWLRDRKLFHHFQEHYSLKQKDNEEFWVEYWLEKSRHANPNIFAHKHIASYLEETTYWLSEKLAKIDSQINYSAQDLMQVARINLLNQEKFARLFNKYDATRGSITKFAQYRLGTVLYDFIHIGQTKRKYSDAGLLRNVSYEFIKDALSNFGIQNTEGNYKLSQHLFAWRCFNEIYKPRKEAGSQKLAWPNREQLEAIANRYNQLLAKPQELISNGKSNRWLRACVTALQQTTINREELEELLLICVKALRNNTSPTIDSLDRLLGTAFDDRQATLIDTIESQDLSNYYEDREDEPDELVNQEWNEIQTIIFNAYEQLPQAKKKMLQLEFGLDITQGEIANAFEVAQTTVSRVKNTLLKAVTSWSQERYKLTLNPQQIRDISNSLDSYLSRYFQSNFSELLTGNFYRSISHNFSANTLEIFNLYYMQNLPLSQVAQSLNTPESTLQEIINGVKQQLYLKLSEEVQKDLPFSPEGLPIKLNAIASAERQISTFVDRWLQKTIYTQFEN</sequence>
<dbReference type="SUPFAM" id="SSF88659">
    <property type="entry name" value="Sigma3 and sigma4 domains of RNA polymerase sigma factors"/>
    <property type="match status" value="1"/>
</dbReference>